<evidence type="ECO:0000313" key="1">
    <source>
        <dbReference type="EMBL" id="NMG25825.1"/>
    </source>
</evidence>
<proteinExistence type="predicted"/>
<sequence length="175" mass="19328">MQLVFEEHTARLSSVNPRAECHGEDKALGADIKLEIKTTNDVLSEIHPSLKGSFFRKDDTQGELIPEDPGHMPLLRFPEIKSPVKWDWDSVGYTFRVHIGISGIPDINIPDCKVGKLTFAPINGGSVSLGLRLQCNPSPEQMGRLCELIQQDITMTLTPPDVEPDTDSDDDGGMF</sequence>
<name>A0ABX1PMM2_9RHOO</name>
<dbReference type="RefSeq" id="WP_169119165.1">
    <property type="nucleotide sequence ID" value="NZ_WTVG02000039.1"/>
</dbReference>
<gene>
    <name evidence="1" type="ORF">GO606_14070</name>
</gene>
<accession>A0ABX1PMM2</accession>
<comment type="caution">
    <text evidence="1">The sequence shown here is derived from an EMBL/GenBank/DDBJ whole genome shotgun (WGS) entry which is preliminary data.</text>
</comment>
<organism evidence="1 2">
    <name type="scientific">Aromatoleum anaerobium</name>
    <dbReference type="NCBI Taxonomy" id="182180"/>
    <lineage>
        <taxon>Bacteria</taxon>
        <taxon>Pseudomonadati</taxon>
        <taxon>Pseudomonadota</taxon>
        <taxon>Betaproteobacteria</taxon>
        <taxon>Rhodocyclales</taxon>
        <taxon>Rhodocyclaceae</taxon>
        <taxon>Aromatoleum</taxon>
    </lineage>
</organism>
<protein>
    <submittedName>
        <fullName evidence="1">Uncharacterized protein</fullName>
    </submittedName>
</protein>
<reference evidence="1" key="1">
    <citation type="submission" date="2019-12" db="EMBL/GenBank/DDBJ databases">
        <title>Comparative genomics gives insights into the taxonomy of the Azoarcus-Aromatoleum group and reveals separate origins of nif in the plant-associated Azoarcus and non-plant-associated Aromatoleum sub-groups.</title>
        <authorList>
            <person name="Lafos M."/>
            <person name="Maluk M."/>
            <person name="Batista M."/>
            <person name="Junghare M."/>
            <person name="Carmona M."/>
            <person name="Faoro H."/>
            <person name="Cruz L.M."/>
            <person name="Battistoni F."/>
            <person name="De Souza E."/>
            <person name="Pedrosa F."/>
            <person name="Chen W.-M."/>
            <person name="Poole P.S."/>
            <person name="Dixon R.A."/>
            <person name="James E.K."/>
        </authorList>
    </citation>
    <scope>NUCLEOTIDE SEQUENCE</scope>
    <source>
        <strain evidence="1">LuFRes1</strain>
    </source>
</reference>
<dbReference type="EMBL" id="WTVG01000043">
    <property type="protein sequence ID" value="NMG25825.1"/>
    <property type="molecule type" value="Genomic_DNA"/>
</dbReference>
<dbReference type="Proteomes" id="UP000615989">
    <property type="component" value="Unassembled WGS sequence"/>
</dbReference>
<evidence type="ECO:0000313" key="2">
    <source>
        <dbReference type="Proteomes" id="UP000615989"/>
    </source>
</evidence>
<keyword evidence="2" id="KW-1185">Reference proteome</keyword>